<comment type="caution">
    <text evidence="1">The sequence shown here is derived from an EMBL/GenBank/DDBJ whole genome shotgun (WGS) entry which is preliminary data.</text>
</comment>
<name>J9EF08_WUCBA</name>
<dbReference type="AlphaFoldDB" id="J9EF08"/>
<evidence type="ECO:0000313" key="2">
    <source>
        <dbReference type="Proteomes" id="UP000004810"/>
    </source>
</evidence>
<proteinExistence type="predicted"/>
<accession>J9EF08</accession>
<sequence length="86" mass="9492">MGRDGEVKRSEHRKYVNVAGRARMFSTTLTRRDAVTSLNVCADHLSSSASLPSNQLRSYRCHLVAVATAVVISATTNYHNKNISNK</sequence>
<gene>
    <name evidence="1" type="ORF">WUBG_08334</name>
</gene>
<dbReference type="EMBL" id="ADBV01004218">
    <property type="protein sequence ID" value="EJW80758.1"/>
    <property type="molecule type" value="Genomic_DNA"/>
</dbReference>
<protein>
    <submittedName>
        <fullName evidence="1">Uncharacterized protein</fullName>
    </submittedName>
</protein>
<organism evidence="1 2">
    <name type="scientific">Wuchereria bancrofti</name>
    <dbReference type="NCBI Taxonomy" id="6293"/>
    <lineage>
        <taxon>Eukaryota</taxon>
        <taxon>Metazoa</taxon>
        <taxon>Ecdysozoa</taxon>
        <taxon>Nematoda</taxon>
        <taxon>Chromadorea</taxon>
        <taxon>Rhabditida</taxon>
        <taxon>Spirurina</taxon>
        <taxon>Spiruromorpha</taxon>
        <taxon>Filarioidea</taxon>
        <taxon>Onchocercidae</taxon>
        <taxon>Wuchereria</taxon>
    </lineage>
</organism>
<evidence type="ECO:0000313" key="1">
    <source>
        <dbReference type="EMBL" id="EJW80758.1"/>
    </source>
</evidence>
<reference evidence="2" key="1">
    <citation type="submission" date="2012-08" db="EMBL/GenBank/DDBJ databases">
        <title>The Genome Sequence of Wuchereria bancrofti.</title>
        <authorList>
            <person name="Nutman T.B."/>
            <person name="Fink D.L."/>
            <person name="Russ C."/>
            <person name="Young S."/>
            <person name="Zeng Q."/>
            <person name="Koehrsen M."/>
            <person name="Alvarado L."/>
            <person name="Berlin A."/>
            <person name="Chapman S.B."/>
            <person name="Chen Z."/>
            <person name="Freedman E."/>
            <person name="Gellesch M."/>
            <person name="Goldberg J."/>
            <person name="Griggs A."/>
            <person name="Gujja S."/>
            <person name="Heilman E.R."/>
            <person name="Heiman D."/>
            <person name="Hepburn T."/>
            <person name="Howarth C."/>
            <person name="Jen D."/>
            <person name="Larson L."/>
            <person name="Lewis B."/>
            <person name="Mehta T."/>
            <person name="Park D."/>
            <person name="Pearson M."/>
            <person name="Roberts A."/>
            <person name="Saif S."/>
            <person name="Shea T."/>
            <person name="Shenoy N."/>
            <person name="Sisk P."/>
            <person name="Stolte C."/>
            <person name="Sykes S."/>
            <person name="Walk T."/>
            <person name="White J."/>
            <person name="Yandava C."/>
            <person name="Haas B."/>
            <person name="Henn M.R."/>
            <person name="Nusbaum C."/>
            <person name="Birren B."/>
        </authorList>
    </citation>
    <scope>NUCLEOTIDE SEQUENCE [LARGE SCALE GENOMIC DNA]</scope>
    <source>
        <strain evidence="2">NA</strain>
    </source>
</reference>
<dbReference type="Proteomes" id="UP000004810">
    <property type="component" value="Unassembled WGS sequence"/>
</dbReference>